<name>A0A2P2IQM9_RHIMU</name>
<sequence length="88" mass="10388">MQPPDMRQATHKLKTLLGITPFKHDLPRREFSNIIPPQLQEEKTFRALHLMSQGNSNVLLFVTNWINKMCPRLTSRRKKCAPYDTKHF</sequence>
<reference evidence="1" key="1">
    <citation type="submission" date="2018-02" db="EMBL/GenBank/DDBJ databases">
        <title>Rhizophora mucronata_Transcriptome.</title>
        <authorList>
            <person name="Meera S.P."/>
            <person name="Sreeshan A."/>
            <person name="Augustine A."/>
        </authorList>
    </citation>
    <scope>NUCLEOTIDE SEQUENCE</scope>
    <source>
        <tissue evidence="1">Leaf</tissue>
    </source>
</reference>
<accession>A0A2P2IQM9</accession>
<dbReference type="EMBL" id="GGEC01003059">
    <property type="protein sequence ID" value="MBW83542.1"/>
    <property type="molecule type" value="Transcribed_RNA"/>
</dbReference>
<evidence type="ECO:0000313" key="1">
    <source>
        <dbReference type="EMBL" id="MBW83542.1"/>
    </source>
</evidence>
<protein>
    <submittedName>
        <fullName evidence="1">Uncharacterized protein</fullName>
    </submittedName>
</protein>
<dbReference type="AlphaFoldDB" id="A0A2P2IQM9"/>
<organism evidence="1">
    <name type="scientific">Rhizophora mucronata</name>
    <name type="common">Asiatic mangrove</name>
    <dbReference type="NCBI Taxonomy" id="61149"/>
    <lineage>
        <taxon>Eukaryota</taxon>
        <taxon>Viridiplantae</taxon>
        <taxon>Streptophyta</taxon>
        <taxon>Embryophyta</taxon>
        <taxon>Tracheophyta</taxon>
        <taxon>Spermatophyta</taxon>
        <taxon>Magnoliopsida</taxon>
        <taxon>eudicotyledons</taxon>
        <taxon>Gunneridae</taxon>
        <taxon>Pentapetalae</taxon>
        <taxon>rosids</taxon>
        <taxon>fabids</taxon>
        <taxon>Malpighiales</taxon>
        <taxon>Rhizophoraceae</taxon>
        <taxon>Rhizophora</taxon>
    </lineage>
</organism>
<proteinExistence type="predicted"/>